<protein>
    <recommendedName>
        <fullName evidence="1">SPX domain-containing protein</fullName>
    </recommendedName>
</protein>
<dbReference type="EMBL" id="JAMSHJ010000002">
    <property type="protein sequence ID" value="KAI5434548.1"/>
    <property type="molecule type" value="Genomic_DNA"/>
</dbReference>
<proteinExistence type="predicted"/>
<dbReference type="PANTHER" id="PTHR48477">
    <property type="entry name" value="PHOSPHATE TRANSPORTER PHO1"/>
    <property type="match status" value="1"/>
</dbReference>
<keyword evidence="3" id="KW-1185">Reference proteome</keyword>
<dbReference type="AlphaFoldDB" id="A0A9D4Y7R2"/>
<feature type="domain" description="SPX" evidence="1">
    <location>
        <begin position="2"/>
        <end position="102"/>
    </location>
</feature>
<evidence type="ECO:0000313" key="3">
    <source>
        <dbReference type="Proteomes" id="UP001058974"/>
    </source>
</evidence>
<dbReference type="Gramene" id="Psat02G0140100-T1">
    <property type="protein sequence ID" value="KAI5434548.1"/>
    <property type="gene ID" value="KIW84_021401"/>
</dbReference>
<evidence type="ECO:0000259" key="1">
    <source>
        <dbReference type="PROSITE" id="PS51382"/>
    </source>
</evidence>
<dbReference type="Pfam" id="PF03105">
    <property type="entry name" value="SPX"/>
    <property type="match status" value="1"/>
</dbReference>
<evidence type="ECO:0000313" key="2">
    <source>
        <dbReference type="EMBL" id="KAI5434548.1"/>
    </source>
</evidence>
<comment type="caution">
    <text evidence="2">The sequence shown here is derived from an EMBL/GenBank/DDBJ whole genome shotgun (WGS) entry which is preliminary data.</text>
</comment>
<reference evidence="2 3" key="1">
    <citation type="journal article" date="2022" name="Nat. Genet.">
        <title>Improved pea reference genome and pan-genome highlight genomic features and evolutionary characteristics.</title>
        <authorList>
            <person name="Yang T."/>
            <person name="Liu R."/>
            <person name="Luo Y."/>
            <person name="Hu S."/>
            <person name="Wang D."/>
            <person name="Wang C."/>
            <person name="Pandey M.K."/>
            <person name="Ge S."/>
            <person name="Xu Q."/>
            <person name="Li N."/>
            <person name="Li G."/>
            <person name="Huang Y."/>
            <person name="Saxena R.K."/>
            <person name="Ji Y."/>
            <person name="Li M."/>
            <person name="Yan X."/>
            <person name="He Y."/>
            <person name="Liu Y."/>
            <person name="Wang X."/>
            <person name="Xiang C."/>
            <person name="Varshney R.K."/>
            <person name="Ding H."/>
            <person name="Gao S."/>
            <person name="Zong X."/>
        </authorList>
    </citation>
    <scope>NUCLEOTIDE SEQUENCE [LARGE SCALE GENOMIC DNA]</scope>
    <source>
        <strain evidence="2 3">cv. Zhongwan 6</strain>
    </source>
</reference>
<dbReference type="InterPro" id="IPR004331">
    <property type="entry name" value="SPX_dom"/>
</dbReference>
<gene>
    <name evidence="2" type="ORF">KIW84_021401</name>
</gene>
<dbReference type="InterPro" id="IPR052486">
    <property type="entry name" value="PHO1"/>
</dbReference>
<dbReference type="Proteomes" id="UP001058974">
    <property type="component" value="Chromosome 2"/>
</dbReference>
<name>A0A9D4Y7R2_PEA</name>
<dbReference type="PANTHER" id="PTHR48477:SF1">
    <property type="entry name" value="PHOSPHATE TRANSPORTER PHO1"/>
    <property type="match status" value="1"/>
</dbReference>
<dbReference type="PROSITE" id="PS51382">
    <property type="entry name" value="SPX"/>
    <property type="match status" value="1"/>
</dbReference>
<accession>A0A9D4Y7R2</accession>
<sequence>MVKFAKELDAQMIQEWKDEFMNYRQLKKLIKIMKLSMTSSSNQNDNNFNGNPIFNSVSSLMKKVTSSLSPTNNIIKLRKKTTGDVEKKSMKLKLCNHYLKIM</sequence>
<organism evidence="2 3">
    <name type="scientific">Pisum sativum</name>
    <name type="common">Garden pea</name>
    <name type="synonym">Lathyrus oleraceus</name>
    <dbReference type="NCBI Taxonomy" id="3888"/>
    <lineage>
        <taxon>Eukaryota</taxon>
        <taxon>Viridiplantae</taxon>
        <taxon>Streptophyta</taxon>
        <taxon>Embryophyta</taxon>
        <taxon>Tracheophyta</taxon>
        <taxon>Spermatophyta</taxon>
        <taxon>Magnoliopsida</taxon>
        <taxon>eudicotyledons</taxon>
        <taxon>Gunneridae</taxon>
        <taxon>Pentapetalae</taxon>
        <taxon>rosids</taxon>
        <taxon>fabids</taxon>
        <taxon>Fabales</taxon>
        <taxon>Fabaceae</taxon>
        <taxon>Papilionoideae</taxon>
        <taxon>50 kb inversion clade</taxon>
        <taxon>NPAAA clade</taxon>
        <taxon>Hologalegina</taxon>
        <taxon>IRL clade</taxon>
        <taxon>Fabeae</taxon>
        <taxon>Lathyrus</taxon>
    </lineage>
</organism>
<dbReference type="GO" id="GO:0016036">
    <property type="term" value="P:cellular response to phosphate starvation"/>
    <property type="evidence" value="ECO:0007669"/>
    <property type="project" value="InterPro"/>
</dbReference>